<comment type="caution">
    <text evidence="2">The sequence shown here is derived from an EMBL/GenBank/DDBJ whole genome shotgun (WGS) entry which is preliminary data.</text>
</comment>
<name>T2I7X3_CROWT</name>
<dbReference type="EMBL" id="CAQK01000038">
    <property type="protein sequence ID" value="CCQ48889.1"/>
    <property type="molecule type" value="Genomic_DNA"/>
</dbReference>
<organism evidence="2 3">
    <name type="scientific">Crocosphaera watsonii WH 8502</name>
    <dbReference type="NCBI Taxonomy" id="423474"/>
    <lineage>
        <taxon>Bacteria</taxon>
        <taxon>Bacillati</taxon>
        <taxon>Cyanobacteriota</taxon>
        <taxon>Cyanophyceae</taxon>
        <taxon>Oscillatoriophycideae</taxon>
        <taxon>Chroococcales</taxon>
        <taxon>Aphanothecaceae</taxon>
        <taxon>Crocosphaera</taxon>
    </lineage>
</organism>
<dbReference type="AlphaFoldDB" id="T2I7X3"/>
<dbReference type="NCBIfam" id="TIGR04155">
    <property type="entry name" value="cyano_PEP"/>
    <property type="match status" value="1"/>
</dbReference>
<keyword evidence="1" id="KW-0732">Signal</keyword>
<dbReference type="Proteomes" id="UP000018348">
    <property type="component" value="Unassembled WGS sequence"/>
</dbReference>
<evidence type="ECO:0000256" key="1">
    <source>
        <dbReference type="SAM" id="SignalP"/>
    </source>
</evidence>
<accession>T2I7X3</accession>
<feature type="chain" id="PRO_5004589964" description="PEP-CTERM protein-sorting domain-containing protein" evidence="1">
    <location>
        <begin position="25"/>
        <end position="245"/>
    </location>
</feature>
<evidence type="ECO:0000313" key="3">
    <source>
        <dbReference type="Proteomes" id="UP000018348"/>
    </source>
</evidence>
<proteinExistence type="predicted"/>
<evidence type="ECO:0008006" key="4">
    <source>
        <dbReference type="Google" id="ProtNLM"/>
    </source>
</evidence>
<reference evidence="2 3" key="2">
    <citation type="submission" date="2013-09" db="EMBL/GenBank/DDBJ databases">
        <title>Whole genome comparison of six Crocosphaera watsonii strains with differing phenotypes.</title>
        <authorList>
            <person name="Bench S.R."/>
            <person name="Heller P."/>
            <person name="Frank I."/>
            <person name="Arciniega M."/>
            <person name="Shilova I.N."/>
            <person name="Zehr J.P."/>
        </authorList>
    </citation>
    <scope>NUCLEOTIDE SEQUENCE [LARGE SCALE GENOMIC DNA]</scope>
    <source>
        <strain evidence="2 3">WH 8502</strain>
    </source>
</reference>
<evidence type="ECO:0000313" key="2">
    <source>
        <dbReference type="EMBL" id="CCQ48889.1"/>
    </source>
</evidence>
<dbReference type="RefSeq" id="WP_021829104.1">
    <property type="nucleotide sequence ID" value="NZ_CAQK01000038.1"/>
</dbReference>
<dbReference type="InterPro" id="IPR026374">
    <property type="entry name" value="Cyano_PEP"/>
</dbReference>
<gene>
    <name evidence="2" type="ORF">CWATWH8502_4138</name>
</gene>
<protein>
    <recommendedName>
        <fullName evidence="4">PEP-CTERM protein-sorting domain-containing protein</fullName>
    </recommendedName>
</protein>
<sequence>MKKLTFSALLSTLAIGFITTSAQATSVTIFSEDFEDGVGTGFSGAGSVQGSQGYSNFGFGGRFLRNVRAGNPAPSTRLTLTDLPSHTSIDINFLLAIIDSWDGNHPTFGPDFFNVKVDGVSIFSETFDQWNRPKTYTSVHNILTSRTNLGFTGRFPDRAYDMALEEAFQGIAHTSDTLTIEWFVSGTGSLGNLSESYDESFAIDNVEVVLNGVVPEPLTILGAGTAIGFGAAFKRTLAKKKVNKG</sequence>
<reference evidence="2 3" key="1">
    <citation type="submission" date="2013-01" db="EMBL/GenBank/DDBJ databases">
        <authorList>
            <person name="Bench S."/>
        </authorList>
    </citation>
    <scope>NUCLEOTIDE SEQUENCE [LARGE SCALE GENOMIC DNA]</scope>
    <source>
        <strain evidence="2 3">WH 8502</strain>
    </source>
</reference>
<feature type="signal peptide" evidence="1">
    <location>
        <begin position="1"/>
        <end position="24"/>
    </location>
</feature>